<protein>
    <recommendedName>
        <fullName evidence="8">TRAP C4-dicarboxylate transport system permease DctM subunit domain-containing protein</fullName>
    </recommendedName>
</protein>
<dbReference type="InterPro" id="IPR004681">
    <property type="entry name" value="TRAP_DctM"/>
</dbReference>
<proteinExistence type="predicted"/>
<comment type="caution">
    <text evidence="9">The sequence shown here is derived from an EMBL/GenBank/DDBJ whole genome shotgun (WGS) entry which is preliminary data.</text>
</comment>
<comment type="subcellular location">
    <subcellularLocation>
        <location evidence="1">Cell inner membrane</location>
        <topology evidence="1">Multi-pass membrane protein</topology>
    </subcellularLocation>
</comment>
<accession>A0A0F9AFB3</accession>
<keyword evidence="2" id="KW-1003">Cell membrane</keyword>
<feature type="domain" description="TRAP C4-dicarboxylate transport system permease DctM subunit" evidence="8">
    <location>
        <begin position="1"/>
        <end position="355"/>
    </location>
</feature>
<feature type="transmembrane region" description="Helical" evidence="7">
    <location>
        <begin position="85"/>
        <end position="104"/>
    </location>
</feature>
<dbReference type="NCBIfam" id="TIGR00786">
    <property type="entry name" value="dctM"/>
    <property type="match status" value="1"/>
</dbReference>
<evidence type="ECO:0000256" key="1">
    <source>
        <dbReference type="ARBA" id="ARBA00004429"/>
    </source>
</evidence>
<reference evidence="9" key="1">
    <citation type="journal article" date="2015" name="Nature">
        <title>Complex archaea that bridge the gap between prokaryotes and eukaryotes.</title>
        <authorList>
            <person name="Spang A."/>
            <person name="Saw J.H."/>
            <person name="Jorgensen S.L."/>
            <person name="Zaremba-Niedzwiedzka K."/>
            <person name="Martijn J."/>
            <person name="Lind A.E."/>
            <person name="van Eijk R."/>
            <person name="Schleper C."/>
            <person name="Guy L."/>
            <person name="Ettema T.J."/>
        </authorList>
    </citation>
    <scope>NUCLEOTIDE SEQUENCE</scope>
</reference>
<dbReference type="EMBL" id="LAZR01042974">
    <property type="protein sequence ID" value="KKL08204.1"/>
    <property type="molecule type" value="Genomic_DNA"/>
</dbReference>
<dbReference type="PANTHER" id="PTHR33362">
    <property type="entry name" value="SIALIC ACID TRAP TRANSPORTER PERMEASE PROTEIN SIAT-RELATED"/>
    <property type="match status" value="1"/>
</dbReference>
<keyword evidence="5 7" id="KW-1133">Transmembrane helix</keyword>
<keyword evidence="4 7" id="KW-0812">Transmembrane</keyword>
<feature type="non-terminal residue" evidence="9">
    <location>
        <position position="356"/>
    </location>
</feature>
<dbReference type="GO" id="GO:0022857">
    <property type="term" value="F:transmembrane transporter activity"/>
    <property type="evidence" value="ECO:0007669"/>
    <property type="project" value="TreeGrafter"/>
</dbReference>
<keyword evidence="3" id="KW-0997">Cell inner membrane</keyword>
<evidence type="ECO:0000256" key="5">
    <source>
        <dbReference type="ARBA" id="ARBA00022989"/>
    </source>
</evidence>
<evidence type="ECO:0000256" key="4">
    <source>
        <dbReference type="ARBA" id="ARBA00022692"/>
    </source>
</evidence>
<evidence type="ECO:0000313" key="9">
    <source>
        <dbReference type="EMBL" id="KKL08204.1"/>
    </source>
</evidence>
<dbReference type="GO" id="GO:0005886">
    <property type="term" value="C:plasma membrane"/>
    <property type="evidence" value="ECO:0007669"/>
    <property type="project" value="UniProtKB-SubCell"/>
</dbReference>
<feature type="transmembrane region" description="Helical" evidence="7">
    <location>
        <begin position="48"/>
        <end position="73"/>
    </location>
</feature>
<evidence type="ECO:0000256" key="6">
    <source>
        <dbReference type="ARBA" id="ARBA00023136"/>
    </source>
</evidence>
<feature type="transmembrane region" description="Helical" evidence="7">
    <location>
        <begin position="226"/>
        <end position="249"/>
    </location>
</feature>
<feature type="transmembrane region" description="Helical" evidence="7">
    <location>
        <begin position="124"/>
        <end position="147"/>
    </location>
</feature>
<feature type="transmembrane region" description="Helical" evidence="7">
    <location>
        <begin position="269"/>
        <end position="298"/>
    </location>
</feature>
<evidence type="ECO:0000256" key="2">
    <source>
        <dbReference type="ARBA" id="ARBA00022475"/>
    </source>
</evidence>
<keyword evidence="6 7" id="KW-0472">Membrane</keyword>
<evidence type="ECO:0000256" key="3">
    <source>
        <dbReference type="ARBA" id="ARBA00022519"/>
    </source>
</evidence>
<organism evidence="9">
    <name type="scientific">marine sediment metagenome</name>
    <dbReference type="NCBI Taxonomy" id="412755"/>
    <lineage>
        <taxon>unclassified sequences</taxon>
        <taxon>metagenomes</taxon>
        <taxon>ecological metagenomes</taxon>
    </lineage>
</organism>
<feature type="transmembrane region" description="Helical" evidence="7">
    <location>
        <begin position="196"/>
        <end position="214"/>
    </location>
</feature>
<feature type="transmembrane region" description="Helical" evidence="7">
    <location>
        <begin position="310"/>
        <end position="336"/>
    </location>
</feature>
<feature type="transmembrane region" description="Helical" evidence="7">
    <location>
        <begin position="168"/>
        <end position="190"/>
    </location>
</feature>
<dbReference type="InterPro" id="IPR010656">
    <property type="entry name" value="DctM"/>
</dbReference>
<dbReference type="Pfam" id="PF06808">
    <property type="entry name" value="DctM"/>
    <property type="match status" value="1"/>
</dbReference>
<name>A0A0F9AFB3_9ZZZZ</name>
<evidence type="ECO:0000256" key="7">
    <source>
        <dbReference type="SAM" id="Phobius"/>
    </source>
</evidence>
<evidence type="ECO:0000259" key="8">
    <source>
        <dbReference type="Pfam" id="PF06808"/>
    </source>
</evidence>
<sequence>MFNGIDSFVLLSLPFFLFVGQLMSASGILDRLLKLSKYLVGRMAGGLSQVNILVSMLFAGISGTATADTAAIGSMLIPSMIKEKYSAAFSAAVTAASSTIGPVIPPSVIMIAMGALVGISIGRLFLGGIIPGFLVGLFMLLVSYIISKRRKYGKIQMQWSLKLLIKSFINALGALLVPLIVVGGIVTGVFTPTEASNIVVILILILGFLVYRELTFRGFWNAVKGTLYLLGPVMLVISAASVFGNILIRQHAGEIVANTVLALSSNPKVILLLIALVSLVMGCFIEALAIMILMAPVIMPFIQLVNIDPVHFGVVMVLNLMLGQLTPPFGIVLYILTRIGKISYEKLVKAFLPFYI</sequence>
<gene>
    <name evidence="9" type="ORF">LCGC14_2578210</name>
</gene>
<dbReference type="AlphaFoldDB" id="A0A0F9AFB3"/>